<dbReference type="InterPro" id="IPR001110">
    <property type="entry name" value="UPF0012_CS"/>
</dbReference>
<dbReference type="CDD" id="cd07581">
    <property type="entry name" value="nitrilase_3"/>
    <property type="match status" value="1"/>
</dbReference>
<dbReference type="Pfam" id="PF00795">
    <property type="entry name" value="CN_hydrolase"/>
    <property type="match status" value="1"/>
</dbReference>
<evidence type="ECO:0000259" key="2">
    <source>
        <dbReference type="PROSITE" id="PS50263"/>
    </source>
</evidence>
<evidence type="ECO:0000313" key="4">
    <source>
        <dbReference type="Proteomes" id="UP000326711"/>
    </source>
</evidence>
<dbReference type="InterPro" id="IPR003010">
    <property type="entry name" value="C-N_Hydrolase"/>
</dbReference>
<dbReference type="SUPFAM" id="SSF56317">
    <property type="entry name" value="Carbon-nitrogen hydrolase"/>
    <property type="match status" value="1"/>
</dbReference>
<dbReference type="GO" id="GO:0016787">
    <property type="term" value="F:hydrolase activity"/>
    <property type="evidence" value="ECO:0007669"/>
    <property type="project" value="UniProtKB-KW"/>
</dbReference>
<dbReference type="EMBL" id="CP045032">
    <property type="protein sequence ID" value="QFQ01657.1"/>
    <property type="molecule type" value="Genomic_DNA"/>
</dbReference>
<dbReference type="AlphaFoldDB" id="A0A5J6Z7P8"/>
<dbReference type="PROSITE" id="PS01227">
    <property type="entry name" value="UPF0012"/>
    <property type="match status" value="1"/>
</dbReference>
<keyword evidence="4" id="KW-1185">Reference proteome</keyword>
<dbReference type="Proteomes" id="UP000326711">
    <property type="component" value="Chromosome"/>
</dbReference>
<dbReference type="PANTHER" id="PTHR23088:SF27">
    <property type="entry name" value="DEAMINATED GLUTATHIONE AMIDASE"/>
    <property type="match status" value="1"/>
</dbReference>
<dbReference type="InterPro" id="IPR036526">
    <property type="entry name" value="C-N_Hydrolase_sf"/>
</dbReference>
<evidence type="ECO:0000313" key="3">
    <source>
        <dbReference type="EMBL" id="QFQ01657.1"/>
    </source>
</evidence>
<keyword evidence="3" id="KW-0378">Hydrolase</keyword>
<protein>
    <submittedName>
        <fullName evidence="3">(R)-stereoselective amidase</fullName>
        <ecNumber evidence="3">3.5.1.100</ecNumber>
    </submittedName>
</protein>
<evidence type="ECO:0000256" key="1">
    <source>
        <dbReference type="ARBA" id="ARBA00010613"/>
    </source>
</evidence>
<reference evidence="4" key="1">
    <citation type="submission" date="2019-10" db="EMBL/GenBank/DDBJ databases">
        <title>Complete genome sequence of Corynebacterium urogenitalis DSM 108747, isolated from the genital tract of a cow.</title>
        <authorList>
            <person name="Ruckert C."/>
            <person name="Ballas P."/>
            <person name="Wagener K."/>
            <person name="Drillich M."/>
            <person name="Kaempfer P."/>
            <person name="Busse H.-J."/>
            <person name="Ehling-Schulz M."/>
        </authorList>
    </citation>
    <scope>NUCLEOTIDE SEQUENCE [LARGE SCALE GENOMIC DNA]</scope>
    <source>
        <strain evidence="4">LMM 1652</strain>
    </source>
</reference>
<dbReference type="Gene3D" id="3.60.110.10">
    <property type="entry name" value="Carbon-nitrogen hydrolase"/>
    <property type="match status" value="1"/>
</dbReference>
<dbReference type="OrthoDB" id="9811121at2"/>
<dbReference type="EC" id="3.5.1.100" evidence="3"/>
<dbReference type="PANTHER" id="PTHR23088">
    <property type="entry name" value="NITRILASE-RELATED"/>
    <property type="match status" value="1"/>
</dbReference>
<feature type="domain" description="CN hydrolase" evidence="2">
    <location>
        <begin position="1"/>
        <end position="269"/>
    </location>
</feature>
<dbReference type="KEGG" id="cuo:CUROG_01285"/>
<accession>A0A5J6Z7P8</accession>
<proteinExistence type="inferred from homology"/>
<organism evidence="3 4">
    <name type="scientific">Corynebacterium urogenitale</name>
    <dbReference type="NCBI Taxonomy" id="2487892"/>
    <lineage>
        <taxon>Bacteria</taxon>
        <taxon>Bacillati</taxon>
        <taxon>Actinomycetota</taxon>
        <taxon>Actinomycetes</taxon>
        <taxon>Mycobacteriales</taxon>
        <taxon>Corynebacteriaceae</taxon>
        <taxon>Corynebacterium</taxon>
    </lineage>
</organism>
<dbReference type="PROSITE" id="PS50263">
    <property type="entry name" value="CN_HYDROLASE"/>
    <property type="match status" value="1"/>
</dbReference>
<comment type="similarity">
    <text evidence="1">Belongs to the carbon-nitrogen hydrolase superfamily. NIT1/NIT2 family.</text>
</comment>
<name>A0A5J6Z7P8_9CORY</name>
<gene>
    <name evidence="3" type="primary">ramA</name>
    <name evidence="3" type="ORF">CUROG_01285</name>
</gene>
<sequence>MRIAVIQMMAQPDVEANLALIRKYIAAAAANSADLVVFPEAAMFPFDNGRLDQVAQPLSGPFATAVIDTAKKHNITAVVGMFTPADVVFRTPAGEIVEEMPEGAGEANKIRRVYNTLLVAGPNVVTHYDKIHTYDAFGYAESDTVKPGDRRVTFEVNGVTVGLATCYDVRFPGHFIDLAKADAKVIVLPTSWADGPGKLEQWRVLTAARALDSTTYLVGAGQARPGSPDRYGTADGPTGIGHSVIIGPDGSKLAETGYAAQVLTVDIDPNHVDKVRKGLPVLAGHEREKELGDIVVAADEEN</sequence>
<dbReference type="RefSeq" id="WP_151902130.1">
    <property type="nucleotide sequence ID" value="NZ_CP045032.1"/>
</dbReference>